<evidence type="ECO:0000313" key="10">
    <source>
        <dbReference type="Proteomes" id="UP000193307"/>
    </source>
</evidence>
<evidence type="ECO:0000313" key="9">
    <source>
        <dbReference type="EMBL" id="SLN57635.1"/>
    </source>
</evidence>
<name>A0A1Y5TCZ9_9RHOB</name>
<reference evidence="9 10" key="1">
    <citation type="submission" date="2017-03" db="EMBL/GenBank/DDBJ databases">
        <authorList>
            <person name="Afonso C.L."/>
            <person name="Miller P.J."/>
            <person name="Scott M.A."/>
            <person name="Spackman E."/>
            <person name="Goraichik I."/>
            <person name="Dimitrov K.M."/>
            <person name="Suarez D.L."/>
            <person name="Swayne D.E."/>
        </authorList>
    </citation>
    <scope>NUCLEOTIDE SEQUENCE [LARGE SCALE GENOMIC DNA]</scope>
    <source>
        <strain evidence="9 10">CECT 7971</strain>
    </source>
</reference>
<keyword evidence="7" id="KW-0813">Transport</keyword>
<feature type="transmembrane region" description="Helical" evidence="8">
    <location>
        <begin position="21"/>
        <end position="41"/>
    </location>
</feature>
<dbReference type="GO" id="GO:0015031">
    <property type="term" value="P:protein transport"/>
    <property type="evidence" value="ECO:0007669"/>
    <property type="project" value="UniProtKB-KW"/>
</dbReference>
<organism evidence="9 10">
    <name type="scientific">Pacificibacter marinus</name>
    <dbReference type="NCBI Taxonomy" id="658057"/>
    <lineage>
        <taxon>Bacteria</taxon>
        <taxon>Pseudomonadati</taxon>
        <taxon>Pseudomonadota</taxon>
        <taxon>Alphaproteobacteria</taxon>
        <taxon>Rhodobacterales</taxon>
        <taxon>Roseobacteraceae</taxon>
        <taxon>Pacificibacter</taxon>
    </lineage>
</organism>
<dbReference type="GO" id="GO:0022857">
    <property type="term" value="F:transmembrane transporter activity"/>
    <property type="evidence" value="ECO:0007669"/>
    <property type="project" value="InterPro"/>
</dbReference>
<keyword evidence="5 8" id="KW-1133">Transmembrane helix</keyword>
<comment type="subcellular location">
    <subcellularLocation>
        <location evidence="1">Cell membrane</location>
        <topology evidence="1">Single-pass membrane protein</topology>
    </subcellularLocation>
    <subcellularLocation>
        <location evidence="7">Cell membrane</location>
        <topology evidence="7">Single-pass type II membrane protein</topology>
    </subcellularLocation>
</comment>
<dbReference type="STRING" id="658057.SAMN04488032_11130"/>
<evidence type="ECO:0000256" key="2">
    <source>
        <dbReference type="ARBA" id="ARBA00005811"/>
    </source>
</evidence>
<dbReference type="AlphaFoldDB" id="A0A1Y5TCZ9"/>
<protein>
    <submittedName>
        <fullName evidence="9">Biopolymer transport protein ExbD/TolR</fullName>
    </submittedName>
</protein>
<keyword evidence="3" id="KW-1003">Cell membrane</keyword>
<dbReference type="InterPro" id="IPR003400">
    <property type="entry name" value="ExbD"/>
</dbReference>
<evidence type="ECO:0000256" key="8">
    <source>
        <dbReference type="SAM" id="Phobius"/>
    </source>
</evidence>
<dbReference type="Proteomes" id="UP000193307">
    <property type="component" value="Unassembled WGS sequence"/>
</dbReference>
<sequence>MSICALLMSRGARGRRGRLSLTSLIDVIFLLLLFFMLSSTFSKFGSVELNVGGGNASTDFQDAALVFARLSADGVTINGRSTTLDALPAALDPLRRGGDLRLLLSVSEGTNAQSLIDALRVFHAVPNARFAILEDS</sequence>
<evidence type="ECO:0000256" key="3">
    <source>
        <dbReference type="ARBA" id="ARBA00022475"/>
    </source>
</evidence>
<evidence type="ECO:0000256" key="4">
    <source>
        <dbReference type="ARBA" id="ARBA00022692"/>
    </source>
</evidence>
<accession>A0A1Y5TCZ9</accession>
<keyword evidence="10" id="KW-1185">Reference proteome</keyword>
<evidence type="ECO:0000256" key="6">
    <source>
        <dbReference type="ARBA" id="ARBA00023136"/>
    </source>
</evidence>
<comment type="similarity">
    <text evidence="2 7">Belongs to the ExbD/TolR family.</text>
</comment>
<dbReference type="PANTHER" id="PTHR30558">
    <property type="entry name" value="EXBD MEMBRANE COMPONENT OF PMF-DRIVEN MACROMOLECULE IMPORT SYSTEM"/>
    <property type="match status" value="1"/>
</dbReference>
<dbReference type="EMBL" id="FWFW01000011">
    <property type="protein sequence ID" value="SLN57635.1"/>
    <property type="molecule type" value="Genomic_DNA"/>
</dbReference>
<keyword evidence="4 7" id="KW-0812">Transmembrane</keyword>
<keyword evidence="6 8" id="KW-0472">Membrane</keyword>
<evidence type="ECO:0000256" key="7">
    <source>
        <dbReference type="RuleBase" id="RU003879"/>
    </source>
</evidence>
<dbReference type="GO" id="GO:0005886">
    <property type="term" value="C:plasma membrane"/>
    <property type="evidence" value="ECO:0007669"/>
    <property type="project" value="UniProtKB-SubCell"/>
</dbReference>
<keyword evidence="7" id="KW-0653">Protein transport</keyword>
<evidence type="ECO:0000256" key="5">
    <source>
        <dbReference type="ARBA" id="ARBA00022989"/>
    </source>
</evidence>
<evidence type="ECO:0000256" key="1">
    <source>
        <dbReference type="ARBA" id="ARBA00004162"/>
    </source>
</evidence>
<gene>
    <name evidence="9" type="ORF">PAM7971_02985</name>
</gene>
<proteinExistence type="inferred from homology"/>
<dbReference type="Pfam" id="PF02472">
    <property type="entry name" value="ExbD"/>
    <property type="match status" value="1"/>
</dbReference>